<dbReference type="Gene3D" id="3.30.70.260">
    <property type="match status" value="1"/>
</dbReference>
<dbReference type="PRINTS" id="PR01575">
    <property type="entry name" value="FFH4HYDRLASE"/>
</dbReference>
<dbReference type="CDD" id="cd04875">
    <property type="entry name" value="ACT_F4HF-DF"/>
    <property type="match status" value="1"/>
</dbReference>
<dbReference type="HAMAP" id="MF_01927">
    <property type="entry name" value="PurU"/>
    <property type="match status" value="1"/>
</dbReference>
<dbReference type="Proteomes" id="UP001165395">
    <property type="component" value="Unassembled WGS sequence"/>
</dbReference>
<dbReference type="SUPFAM" id="SSF53328">
    <property type="entry name" value="Formyltransferase"/>
    <property type="match status" value="1"/>
</dbReference>
<keyword evidence="3" id="KW-0658">Purine biosynthesis</keyword>
<dbReference type="PANTHER" id="PTHR42706:SF1">
    <property type="entry name" value="FORMYLTETRAHYDROFOLATE DEFORMYLASE 2, MITOCHONDRIAL"/>
    <property type="match status" value="1"/>
</dbReference>
<organism evidence="6 7">
    <name type="scientific">Leeia speluncae</name>
    <dbReference type="NCBI Taxonomy" id="2884804"/>
    <lineage>
        <taxon>Bacteria</taxon>
        <taxon>Pseudomonadati</taxon>
        <taxon>Pseudomonadota</taxon>
        <taxon>Betaproteobacteria</taxon>
        <taxon>Neisseriales</taxon>
        <taxon>Leeiaceae</taxon>
        <taxon>Leeia</taxon>
    </lineage>
</organism>
<dbReference type="InterPro" id="IPR044074">
    <property type="entry name" value="PurU_ACT"/>
</dbReference>
<comment type="function">
    <text evidence="3">Catalyzes the hydrolysis of 10-formyltetrahydrofolate (formyl-FH4) to formate and tetrahydrofolate (FH4).</text>
</comment>
<protein>
    <recommendedName>
        <fullName evidence="3 4">Formyltetrahydrofolate deformylase</fullName>
        <ecNumber evidence="3 4">3.5.1.10</ecNumber>
    </recommendedName>
    <alternativeName>
        <fullName evidence="3">Formyl-FH(4) hydrolase</fullName>
    </alternativeName>
</protein>
<comment type="similarity">
    <text evidence="3">Belongs to the PurU family.</text>
</comment>
<feature type="domain" description="ACT" evidence="5">
    <location>
        <begin position="12"/>
        <end position="86"/>
    </location>
</feature>
<dbReference type="CDD" id="cd08648">
    <property type="entry name" value="FMT_core_Formyl-FH4-Hydrolase_C"/>
    <property type="match status" value="1"/>
</dbReference>
<feature type="active site" evidence="3">
    <location>
        <position position="235"/>
    </location>
</feature>
<dbReference type="InterPro" id="IPR041729">
    <property type="entry name" value="Formyl-FH4-Hydrolase_C"/>
</dbReference>
<evidence type="ECO:0000256" key="3">
    <source>
        <dbReference type="HAMAP-Rule" id="MF_01927"/>
    </source>
</evidence>
<evidence type="ECO:0000313" key="6">
    <source>
        <dbReference type="EMBL" id="MCB6185101.1"/>
    </source>
</evidence>
<dbReference type="SUPFAM" id="SSF55021">
    <property type="entry name" value="ACT-like"/>
    <property type="match status" value="1"/>
</dbReference>
<dbReference type="InterPro" id="IPR002376">
    <property type="entry name" value="Formyl_transf_N"/>
</dbReference>
<comment type="caution">
    <text evidence="6">The sequence shown here is derived from an EMBL/GenBank/DDBJ whole genome shotgun (WGS) entry which is preliminary data.</text>
</comment>
<dbReference type="InterPro" id="IPR045865">
    <property type="entry name" value="ACT-like_dom_sf"/>
</dbReference>
<dbReference type="PROSITE" id="PS51257">
    <property type="entry name" value="PROKAR_LIPOPROTEIN"/>
    <property type="match status" value="1"/>
</dbReference>
<dbReference type="InterPro" id="IPR002912">
    <property type="entry name" value="ACT_dom"/>
</dbReference>
<comment type="catalytic activity">
    <reaction evidence="3">
        <text>(6R)-10-formyltetrahydrofolate + H2O = (6S)-5,6,7,8-tetrahydrofolate + formate + H(+)</text>
        <dbReference type="Rhea" id="RHEA:19833"/>
        <dbReference type="ChEBI" id="CHEBI:15377"/>
        <dbReference type="ChEBI" id="CHEBI:15378"/>
        <dbReference type="ChEBI" id="CHEBI:15740"/>
        <dbReference type="ChEBI" id="CHEBI:57453"/>
        <dbReference type="ChEBI" id="CHEBI:195366"/>
        <dbReference type="EC" id="3.5.1.10"/>
    </reaction>
</comment>
<comment type="pathway">
    <text evidence="3">Purine metabolism; IMP biosynthesis via de novo pathway; formate from 10-formyl-5,6,7,8-tetrahydrofolate: step 1/1.</text>
</comment>
<evidence type="ECO:0000256" key="4">
    <source>
        <dbReference type="NCBIfam" id="TIGR00655"/>
    </source>
</evidence>
<dbReference type="NCBIfam" id="TIGR00655">
    <property type="entry name" value="PurU"/>
    <property type="match status" value="1"/>
</dbReference>
<evidence type="ECO:0000256" key="2">
    <source>
        <dbReference type="ARBA" id="ARBA00022801"/>
    </source>
</evidence>
<dbReference type="PROSITE" id="PS51671">
    <property type="entry name" value="ACT"/>
    <property type="match status" value="1"/>
</dbReference>
<evidence type="ECO:0000313" key="7">
    <source>
        <dbReference type="Proteomes" id="UP001165395"/>
    </source>
</evidence>
<evidence type="ECO:0000256" key="1">
    <source>
        <dbReference type="ARBA" id="ARBA00022563"/>
    </source>
</evidence>
<dbReference type="PANTHER" id="PTHR42706">
    <property type="entry name" value="FORMYLTETRAHYDROFOLATE DEFORMYLASE"/>
    <property type="match status" value="1"/>
</dbReference>
<dbReference type="Gene3D" id="3.40.50.170">
    <property type="entry name" value="Formyl transferase, N-terminal domain"/>
    <property type="match status" value="1"/>
</dbReference>
<evidence type="ECO:0000259" key="5">
    <source>
        <dbReference type="PROSITE" id="PS51671"/>
    </source>
</evidence>
<dbReference type="Pfam" id="PF01842">
    <property type="entry name" value="ACT"/>
    <property type="match status" value="1"/>
</dbReference>
<reference evidence="6" key="1">
    <citation type="submission" date="2021-10" db="EMBL/GenBank/DDBJ databases">
        <title>The complete genome sequence of Leeia sp. TBRC 13508.</title>
        <authorList>
            <person name="Charoenyingcharoen P."/>
            <person name="Yukphan P."/>
        </authorList>
    </citation>
    <scope>NUCLEOTIDE SEQUENCE</scope>
    <source>
        <strain evidence="6">TBRC 13508</strain>
    </source>
</reference>
<dbReference type="PIRSF" id="PIRSF036480">
    <property type="entry name" value="FormyFH4_hydr"/>
    <property type="match status" value="1"/>
</dbReference>
<dbReference type="GO" id="GO:0008864">
    <property type="term" value="F:formyltetrahydrofolate deformylase activity"/>
    <property type="evidence" value="ECO:0007669"/>
    <property type="project" value="UniProtKB-EC"/>
</dbReference>
<dbReference type="NCBIfam" id="NF004684">
    <property type="entry name" value="PRK06027.1"/>
    <property type="match status" value="1"/>
</dbReference>
<dbReference type="InterPro" id="IPR036477">
    <property type="entry name" value="Formyl_transf_N_sf"/>
</dbReference>
<gene>
    <name evidence="3 6" type="primary">purU</name>
    <name evidence="6" type="ORF">LIN78_16255</name>
</gene>
<dbReference type="EC" id="3.5.1.10" evidence="3 4"/>
<proteinExistence type="inferred from homology"/>
<dbReference type="Pfam" id="PF00551">
    <property type="entry name" value="Formyl_trans_N"/>
    <property type="match status" value="1"/>
</dbReference>
<dbReference type="EMBL" id="JAJBZT010000012">
    <property type="protein sequence ID" value="MCB6185101.1"/>
    <property type="molecule type" value="Genomic_DNA"/>
</dbReference>
<name>A0ABS8DA67_9NEIS</name>
<sequence>MMDQSKAAGNYILMVSCKGTYGIVAAIGNFLADRGCYITSMSQFDDEQTDMYFSRVTFTTNPERGPSLQELREAFKATAKTFGMEWQIYDPSERPKVLIMVSKFDHCLEDLFYRQKTGELKIEVTAVVSNHLDMKAFVESNGVKFHYLPVTSETKAEQEQKLLSIVEETNSELVVLARYMQILSNDLCKKLSGKAINIHHSFLPGFKGAKPYHQAYDRGVKLIGATAHYVTADLDEGPIIEQVVERVDHAFLPEDLVAAGRDSERLALARAVKSHIERRVFLNGHRTIVFR</sequence>
<accession>A0ABS8DA67</accession>
<keyword evidence="7" id="KW-1185">Reference proteome</keyword>
<keyword evidence="1 3" id="KW-0554">One-carbon metabolism</keyword>
<keyword evidence="2 3" id="KW-0378">Hydrolase</keyword>
<dbReference type="InterPro" id="IPR004810">
    <property type="entry name" value="PurU"/>
</dbReference>